<feature type="chain" id="PRO_5002552084" description="Ice-binding protein C-terminal domain-containing protein" evidence="1">
    <location>
        <begin position="22"/>
        <end position="275"/>
    </location>
</feature>
<protein>
    <recommendedName>
        <fullName evidence="2">Ice-binding protein C-terminal domain-containing protein</fullName>
    </recommendedName>
</protein>
<dbReference type="AlphaFoldDB" id="A0A0G3BR71"/>
<dbReference type="EMBL" id="CP011371">
    <property type="protein sequence ID" value="AKJ31922.1"/>
    <property type="molecule type" value="Genomic_DNA"/>
</dbReference>
<feature type="signal peptide" evidence="1">
    <location>
        <begin position="1"/>
        <end position="21"/>
    </location>
</feature>
<gene>
    <name evidence="3" type="ORF">AAW51_5231</name>
</gene>
<dbReference type="OrthoDB" id="8837296at2"/>
<sequence>MRPLCASLAVLCLSLSDAAFAQHDATSRVYLSQPQIMITDLDPTDLYGPDNVFLGSTNYAGQVYVLQYDGSRWIWPVEGEGWDPTRDDWLPRGGAYGNHSARISGPFAKDPWSGGGLMQGTSSESNYIYSGDLTIGPNTVNPDYANGWIPPNMRVTFTADVNVAVAADPCASESVCPYASAWANLRLEDLDGTTWDKTATLNAAVQAGDSFSDAKQLSLVLDNRSLEGVRVNFSWNYGIYGYVSPVPEPSAYALFSLGALALGMRSLFGQRRRAT</sequence>
<evidence type="ECO:0000313" key="4">
    <source>
        <dbReference type="Proteomes" id="UP000035352"/>
    </source>
</evidence>
<dbReference type="RefSeq" id="WP_047196952.1">
    <property type="nucleotide sequence ID" value="NZ_CP011371.1"/>
</dbReference>
<dbReference type="Pfam" id="PF07589">
    <property type="entry name" value="PEP-CTERM"/>
    <property type="match status" value="1"/>
</dbReference>
<dbReference type="KEGG" id="pbh:AAW51_5231"/>
<proteinExistence type="predicted"/>
<keyword evidence="1" id="KW-0732">Signal</keyword>
<accession>A0A0G3BR71</accession>
<dbReference type="NCBIfam" id="TIGR02595">
    <property type="entry name" value="PEP_CTERM"/>
    <property type="match status" value="1"/>
</dbReference>
<keyword evidence="4" id="KW-1185">Reference proteome</keyword>
<evidence type="ECO:0000313" key="3">
    <source>
        <dbReference type="EMBL" id="AKJ31922.1"/>
    </source>
</evidence>
<evidence type="ECO:0000259" key="2">
    <source>
        <dbReference type="Pfam" id="PF07589"/>
    </source>
</evidence>
<evidence type="ECO:0000256" key="1">
    <source>
        <dbReference type="SAM" id="SignalP"/>
    </source>
</evidence>
<reference evidence="3 4" key="1">
    <citation type="submission" date="2015-05" db="EMBL/GenBank/DDBJ databases">
        <authorList>
            <person name="Tang B."/>
            <person name="Yu Y."/>
        </authorList>
    </citation>
    <scope>NUCLEOTIDE SEQUENCE [LARGE SCALE GENOMIC DNA]</scope>
    <source>
        <strain evidence="3 4">DSM 7029</strain>
    </source>
</reference>
<feature type="domain" description="Ice-binding protein C-terminal" evidence="2">
    <location>
        <begin position="245"/>
        <end position="265"/>
    </location>
</feature>
<organism evidence="3 4">
    <name type="scientific">Caldimonas brevitalea</name>
    <dbReference type="NCBI Taxonomy" id="413882"/>
    <lineage>
        <taxon>Bacteria</taxon>
        <taxon>Pseudomonadati</taxon>
        <taxon>Pseudomonadota</taxon>
        <taxon>Betaproteobacteria</taxon>
        <taxon>Burkholderiales</taxon>
        <taxon>Sphaerotilaceae</taxon>
        <taxon>Caldimonas</taxon>
    </lineage>
</organism>
<name>A0A0G3BR71_9BURK</name>
<dbReference type="InterPro" id="IPR013424">
    <property type="entry name" value="Ice-binding_C"/>
</dbReference>
<dbReference type="Proteomes" id="UP000035352">
    <property type="component" value="Chromosome"/>
</dbReference>